<comment type="caution">
    <text evidence="2">The sequence shown here is derived from an EMBL/GenBank/DDBJ whole genome shotgun (WGS) entry which is preliminary data.</text>
</comment>
<evidence type="ECO:0000313" key="2">
    <source>
        <dbReference type="EMBL" id="MBU5485342.1"/>
    </source>
</evidence>
<evidence type="ECO:0000256" key="1">
    <source>
        <dbReference type="SAM" id="Phobius"/>
    </source>
</evidence>
<keyword evidence="1" id="KW-1133">Transmembrane helix</keyword>
<name>A0ABS6EJF7_9CLOT</name>
<gene>
    <name evidence="2" type="ORF">KQI86_13445</name>
</gene>
<dbReference type="NCBIfam" id="TIGR02532">
    <property type="entry name" value="IV_pilin_GFxxxE"/>
    <property type="match status" value="1"/>
</dbReference>
<protein>
    <submittedName>
        <fullName evidence="2">Prepilin-type N-terminal cleavage/methylation domain-containing protein</fullName>
    </submittedName>
</protein>
<keyword evidence="3" id="KW-1185">Reference proteome</keyword>
<sequence>MEDSKKLKKGFTLVELIIAIGIFSFIVVTAYSIMNSSSIFINKQINNVNKQNDIRVAIEWITKDLQSSDSLTCNETGEVLYSVKNNGKEVKYIKEYQGVIREENVYKIIREDNKDKFILIENIPVEGFLIDKLDNFFSVKICIKDKFNKDREEQFHISTKKNVFVVNKPEDGNGGDWGNCVIVSKYLDVSGGAIIEAPDSTIIVRDDKDSIMKLNGGINIFAAKIYISHSLDLDGSAKIGNADNSSSIYIDGDINLNGNAYIYKSLYYTGKLDVKHWIDVEGKKVDKINFPNVSVPSLELDKWYIERGFKYIKKGSSIHDLASDGMKILFEDSYRFPSWSTYSNVNVVSKEDITLSGNVNIDGILFAPNGRVNIAAGSSFTGIIIAKDVEISGGAQVKFQQFNIKDLPFKLKT</sequence>
<accession>A0ABS6EJF7</accession>
<organism evidence="2 3">
    <name type="scientific">Clostridium mobile</name>
    <dbReference type="NCBI Taxonomy" id="2841512"/>
    <lineage>
        <taxon>Bacteria</taxon>
        <taxon>Bacillati</taxon>
        <taxon>Bacillota</taxon>
        <taxon>Clostridia</taxon>
        <taxon>Eubacteriales</taxon>
        <taxon>Clostridiaceae</taxon>
        <taxon>Clostridium</taxon>
    </lineage>
</organism>
<dbReference type="EMBL" id="JAHLQF010000003">
    <property type="protein sequence ID" value="MBU5485342.1"/>
    <property type="molecule type" value="Genomic_DNA"/>
</dbReference>
<dbReference type="RefSeq" id="WP_216439894.1">
    <property type="nucleotide sequence ID" value="NZ_JAHLQF010000003.1"/>
</dbReference>
<dbReference type="Proteomes" id="UP000726170">
    <property type="component" value="Unassembled WGS sequence"/>
</dbReference>
<evidence type="ECO:0000313" key="3">
    <source>
        <dbReference type="Proteomes" id="UP000726170"/>
    </source>
</evidence>
<feature type="transmembrane region" description="Helical" evidence="1">
    <location>
        <begin position="12"/>
        <end position="34"/>
    </location>
</feature>
<keyword evidence="1" id="KW-0472">Membrane</keyword>
<dbReference type="InterPro" id="IPR012902">
    <property type="entry name" value="N_methyl_site"/>
</dbReference>
<proteinExistence type="predicted"/>
<keyword evidence="1" id="KW-0812">Transmembrane</keyword>
<dbReference type="Pfam" id="PF07963">
    <property type="entry name" value="N_methyl"/>
    <property type="match status" value="1"/>
</dbReference>
<reference evidence="2 3" key="1">
    <citation type="submission" date="2021-06" db="EMBL/GenBank/DDBJ databases">
        <authorList>
            <person name="Sun Q."/>
            <person name="Li D."/>
        </authorList>
    </citation>
    <scope>NUCLEOTIDE SEQUENCE [LARGE SCALE GENOMIC DNA]</scope>
    <source>
        <strain evidence="2 3">MSJ-11</strain>
    </source>
</reference>
<dbReference type="PROSITE" id="PS00409">
    <property type="entry name" value="PROKAR_NTER_METHYL"/>
    <property type="match status" value="1"/>
</dbReference>